<feature type="compositionally biased region" description="Polar residues" evidence="2">
    <location>
        <begin position="165"/>
        <end position="178"/>
    </location>
</feature>
<feature type="domain" description="Transcription factor Iwr1" evidence="3">
    <location>
        <begin position="296"/>
        <end position="366"/>
    </location>
</feature>
<feature type="region of interest" description="Disordered" evidence="2">
    <location>
        <begin position="333"/>
        <end position="390"/>
    </location>
</feature>
<feature type="compositionally biased region" description="Acidic residues" evidence="2">
    <location>
        <begin position="362"/>
        <end position="371"/>
    </location>
</feature>
<dbReference type="InterPro" id="IPR013883">
    <property type="entry name" value="TF_Iwr1_dom"/>
</dbReference>
<evidence type="ECO:0000256" key="2">
    <source>
        <dbReference type="SAM" id="MobiDB-lite"/>
    </source>
</evidence>
<name>A0A9P5AA66_9HYPO</name>
<dbReference type="OrthoDB" id="6255506at2759"/>
<feature type="region of interest" description="Disordered" evidence="2">
    <location>
        <begin position="1"/>
        <end position="105"/>
    </location>
</feature>
<sequence>MSIPPQLIRVKRKRDDESPVTFLQFDEGAKRHRSDSKWVYQRRHPGPQSPTTETPSPSFRDAKPVIHISSPNDEVSPIKKKVTPNDVAPGPGTESVVTSKTTEPRRFHISRKMMMASSTVQLSSAGLSKRARYGPAVFVERSRAKASQRASHVMKTIQASAIVPQAQSGPGATISEPQLSDEPPQQERRLKKPAARSRQNSPLPGPNTRSPLPAFVMNPHNQDNMSKITADMNDWVMKEIGANLQDMEQEKQKATRFKPKAPAKRYQERHPEVTVSAPESNDVSMTMGDSEAEDDDDWIIEEYVRIPAHAMTVDVAPTDVGVLVLDGKEESNLFYGPERDEDEEFDEDDEDENAENYYTADYPEDEVESDDEYGRHPYGYRNGNASDDEEFDNIYYDESGHDMVLDHDDDDDATMARIRTYMRHSRAFQ</sequence>
<feature type="region of interest" description="Disordered" evidence="2">
    <location>
        <begin position="161"/>
        <end position="216"/>
    </location>
</feature>
<reference evidence="4" key="2">
    <citation type="submission" date="2020-02" db="EMBL/GenBank/DDBJ databases">
        <title>Identification and distribution of gene clusters putatively required for synthesis of sphingolipid metabolism inhibitors in phylogenetically diverse species of the filamentous fungus Fusarium.</title>
        <authorList>
            <person name="Kim H.-S."/>
            <person name="Busman M."/>
            <person name="Brown D.W."/>
            <person name="Divon H."/>
            <person name="Uhlig S."/>
            <person name="Proctor R.H."/>
        </authorList>
    </citation>
    <scope>NUCLEOTIDE SEQUENCE</scope>
    <source>
        <strain evidence="4">NRRL 25174</strain>
    </source>
</reference>
<proteinExistence type="inferred from homology"/>
<evidence type="ECO:0000259" key="3">
    <source>
        <dbReference type="Pfam" id="PF08574"/>
    </source>
</evidence>
<comment type="caution">
    <text evidence="4">The sequence shown here is derived from an EMBL/GenBank/DDBJ whole genome shotgun (WGS) entry which is preliminary data.</text>
</comment>
<gene>
    <name evidence="4" type="ORF">FBEOM_11029</name>
</gene>
<protein>
    <recommendedName>
        <fullName evidence="3">Transcription factor Iwr1 domain-containing protein</fullName>
    </recommendedName>
</protein>
<dbReference type="InterPro" id="IPR040150">
    <property type="entry name" value="Iwr1"/>
</dbReference>
<feature type="compositionally biased region" description="Basic residues" evidence="2">
    <location>
        <begin position="254"/>
        <end position="263"/>
    </location>
</feature>
<dbReference type="PANTHER" id="PTHR28063:SF1">
    <property type="entry name" value="RNA POLYMERASE II NUCLEAR LOCALIZATION PROTEIN IWR1"/>
    <property type="match status" value="1"/>
</dbReference>
<feature type="compositionally biased region" description="Low complexity" evidence="2">
    <location>
        <begin position="49"/>
        <end position="58"/>
    </location>
</feature>
<keyword evidence="5" id="KW-1185">Reference proteome</keyword>
<dbReference type="GO" id="GO:0006606">
    <property type="term" value="P:protein import into nucleus"/>
    <property type="evidence" value="ECO:0007669"/>
    <property type="project" value="InterPro"/>
</dbReference>
<feature type="compositionally biased region" description="Acidic residues" evidence="2">
    <location>
        <begin position="339"/>
        <end position="354"/>
    </location>
</feature>
<comment type="similarity">
    <text evidence="1">Belongs to the IWR1/SLC7A6OS family.</text>
</comment>
<dbReference type="AlphaFoldDB" id="A0A9P5AA66"/>
<feature type="compositionally biased region" description="Basic residues" evidence="2">
    <location>
        <begin position="30"/>
        <end position="45"/>
    </location>
</feature>
<evidence type="ECO:0000256" key="1">
    <source>
        <dbReference type="ARBA" id="ARBA00010218"/>
    </source>
</evidence>
<dbReference type="PANTHER" id="PTHR28063">
    <property type="entry name" value="RNA POLYMERASE II NUCLEAR LOCALIZATION PROTEIN IWR1"/>
    <property type="match status" value="1"/>
</dbReference>
<dbReference type="Proteomes" id="UP000730481">
    <property type="component" value="Unassembled WGS sequence"/>
</dbReference>
<feature type="compositionally biased region" description="Polar residues" evidence="2">
    <location>
        <begin position="197"/>
        <end position="210"/>
    </location>
</feature>
<evidence type="ECO:0000313" key="5">
    <source>
        <dbReference type="Proteomes" id="UP000730481"/>
    </source>
</evidence>
<accession>A0A9P5AA66</accession>
<dbReference type="EMBL" id="PVQB02000595">
    <property type="protein sequence ID" value="KAF4335105.1"/>
    <property type="molecule type" value="Genomic_DNA"/>
</dbReference>
<feature type="region of interest" description="Disordered" evidence="2">
    <location>
        <begin position="254"/>
        <end position="292"/>
    </location>
</feature>
<dbReference type="Pfam" id="PF08574">
    <property type="entry name" value="Iwr1"/>
    <property type="match status" value="1"/>
</dbReference>
<reference evidence="4" key="1">
    <citation type="journal article" date="2017" name="Mycologia">
        <title>Fusarium algeriense, sp. nov., a novel toxigenic crown rot pathogen of durum wheat from Algeria is nested in the Fusarium burgessii species complex.</title>
        <authorList>
            <person name="Laraba I."/>
            <person name="Keddad A."/>
            <person name="Boureghda H."/>
            <person name="Abdallah N."/>
            <person name="Vaughan M.M."/>
            <person name="Proctor R.H."/>
            <person name="Busman M."/>
            <person name="O'Donnell K."/>
        </authorList>
    </citation>
    <scope>NUCLEOTIDE SEQUENCE</scope>
    <source>
        <strain evidence="4">NRRL 25174</strain>
    </source>
</reference>
<evidence type="ECO:0000313" key="4">
    <source>
        <dbReference type="EMBL" id="KAF4335105.1"/>
    </source>
</evidence>
<organism evidence="4 5">
    <name type="scientific">Fusarium beomiforme</name>
    <dbReference type="NCBI Taxonomy" id="44412"/>
    <lineage>
        <taxon>Eukaryota</taxon>
        <taxon>Fungi</taxon>
        <taxon>Dikarya</taxon>
        <taxon>Ascomycota</taxon>
        <taxon>Pezizomycotina</taxon>
        <taxon>Sordariomycetes</taxon>
        <taxon>Hypocreomycetidae</taxon>
        <taxon>Hypocreales</taxon>
        <taxon>Nectriaceae</taxon>
        <taxon>Fusarium</taxon>
        <taxon>Fusarium burgessii species complex</taxon>
    </lineage>
</organism>
<dbReference type="GO" id="GO:0005737">
    <property type="term" value="C:cytoplasm"/>
    <property type="evidence" value="ECO:0007669"/>
    <property type="project" value="TreeGrafter"/>
</dbReference>